<accession>A0A0A0K5Z7</accession>
<organism evidence="1 2">
    <name type="scientific">Cucumis sativus</name>
    <name type="common">Cucumber</name>
    <dbReference type="NCBI Taxonomy" id="3659"/>
    <lineage>
        <taxon>Eukaryota</taxon>
        <taxon>Viridiplantae</taxon>
        <taxon>Streptophyta</taxon>
        <taxon>Embryophyta</taxon>
        <taxon>Tracheophyta</taxon>
        <taxon>Spermatophyta</taxon>
        <taxon>Magnoliopsida</taxon>
        <taxon>eudicotyledons</taxon>
        <taxon>Gunneridae</taxon>
        <taxon>Pentapetalae</taxon>
        <taxon>rosids</taxon>
        <taxon>fabids</taxon>
        <taxon>Cucurbitales</taxon>
        <taxon>Cucurbitaceae</taxon>
        <taxon>Benincaseae</taxon>
        <taxon>Cucumis</taxon>
    </lineage>
</organism>
<reference evidence="1 2" key="1">
    <citation type="journal article" date="2009" name="Nat. Genet.">
        <title>The genome of the cucumber, Cucumis sativus L.</title>
        <authorList>
            <person name="Huang S."/>
            <person name="Li R."/>
            <person name="Zhang Z."/>
            <person name="Li L."/>
            <person name="Gu X."/>
            <person name="Fan W."/>
            <person name="Lucas W.J."/>
            <person name="Wang X."/>
            <person name="Xie B."/>
            <person name="Ni P."/>
            <person name="Ren Y."/>
            <person name="Zhu H."/>
            <person name="Li J."/>
            <person name="Lin K."/>
            <person name="Jin W."/>
            <person name="Fei Z."/>
            <person name="Li G."/>
            <person name="Staub J."/>
            <person name="Kilian A."/>
            <person name="van der Vossen E.A."/>
            <person name="Wu Y."/>
            <person name="Guo J."/>
            <person name="He J."/>
            <person name="Jia Z."/>
            <person name="Ren Y."/>
            <person name="Tian G."/>
            <person name="Lu Y."/>
            <person name="Ruan J."/>
            <person name="Qian W."/>
            <person name="Wang M."/>
            <person name="Huang Q."/>
            <person name="Li B."/>
            <person name="Xuan Z."/>
            <person name="Cao J."/>
            <person name="Asan"/>
            <person name="Wu Z."/>
            <person name="Zhang J."/>
            <person name="Cai Q."/>
            <person name="Bai Y."/>
            <person name="Zhao B."/>
            <person name="Han Y."/>
            <person name="Li Y."/>
            <person name="Li X."/>
            <person name="Wang S."/>
            <person name="Shi Q."/>
            <person name="Liu S."/>
            <person name="Cho W.K."/>
            <person name="Kim J.Y."/>
            <person name="Xu Y."/>
            <person name="Heller-Uszynska K."/>
            <person name="Miao H."/>
            <person name="Cheng Z."/>
            <person name="Zhang S."/>
            <person name="Wu J."/>
            <person name="Yang Y."/>
            <person name="Kang H."/>
            <person name="Li M."/>
            <person name="Liang H."/>
            <person name="Ren X."/>
            <person name="Shi Z."/>
            <person name="Wen M."/>
            <person name="Jian M."/>
            <person name="Yang H."/>
            <person name="Zhang G."/>
            <person name="Yang Z."/>
            <person name="Chen R."/>
            <person name="Liu S."/>
            <person name="Li J."/>
            <person name="Ma L."/>
            <person name="Liu H."/>
            <person name="Zhou Y."/>
            <person name="Zhao J."/>
            <person name="Fang X."/>
            <person name="Li G."/>
            <person name="Fang L."/>
            <person name="Li Y."/>
            <person name="Liu D."/>
            <person name="Zheng H."/>
            <person name="Zhang Y."/>
            <person name="Qin N."/>
            <person name="Li Z."/>
            <person name="Yang G."/>
            <person name="Yang S."/>
            <person name="Bolund L."/>
            <person name="Kristiansen K."/>
            <person name="Zheng H."/>
            <person name="Li S."/>
            <person name="Zhang X."/>
            <person name="Yang H."/>
            <person name="Wang J."/>
            <person name="Sun R."/>
            <person name="Zhang B."/>
            <person name="Jiang S."/>
            <person name="Wang J."/>
            <person name="Du Y."/>
            <person name="Li S."/>
        </authorList>
    </citation>
    <scope>NUCLEOTIDE SEQUENCE [LARGE SCALE GENOMIC DNA]</scope>
    <source>
        <strain evidence="2">cv. 9930</strain>
    </source>
</reference>
<name>A0A0A0K5Z7_CUCSA</name>
<evidence type="ECO:0000313" key="2">
    <source>
        <dbReference type="Proteomes" id="UP000029981"/>
    </source>
</evidence>
<reference evidence="1 2" key="4">
    <citation type="journal article" date="2011" name="BMC Genomics">
        <title>RNA-Seq improves annotation of protein-coding genes in the cucumber genome.</title>
        <authorList>
            <person name="Li Z."/>
            <person name="Zhang Z."/>
            <person name="Yan P."/>
            <person name="Huang S."/>
            <person name="Fei Z."/>
            <person name="Lin K."/>
        </authorList>
    </citation>
    <scope>NUCLEOTIDE SEQUENCE [LARGE SCALE GENOMIC DNA]</scope>
    <source>
        <strain evidence="2">cv. 9930</strain>
    </source>
</reference>
<sequence>MFLACSNAVSNYPLLLSINTGDFNHSIVIMQNLMETKTSSFQIHLISLTHSEALFSVSDVLNGWVVVVLGLRIIKKVEKNLCFLFLKSFHVGIPYVHTQELVLVINCPFSASKFWTLLSNEPKWLLFSNDDVGSICRENYHTTTGCNNSYVFFSSSLLETMGTRVLVPFPFGIVVLFIAQHV</sequence>
<gene>
    <name evidence="1" type="ORF">Csa_7G014470</name>
</gene>
<reference evidence="1 2" key="3">
    <citation type="journal article" date="2010" name="BMC Genomics">
        <title>Transcriptome sequencing and comparative analysis of cucumber flowers with different sex types.</title>
        <authorList>
            <person name="Guo S."/>
            <person name="Zheng Y."/>
            <person name="Joung J.G."/>
            <person name="Liu S."/>
            <person name="Zhang Z."/>
            <person name="Crasta O.R."/>
            <person name="Sobral B.W."/>
            <person name="Xu Y."/>
            <person name="Huang S."/>
            <person name="Fei Z."/>
        </authorList>
    </citation>
    <scope>NUCLEOTIDE SEQUENCE [LARGE SCALE GENOMIC DNA]</scope>
    <source>
        <strain evidence="2">cv. 9930</strain>
    </source>
</reference>
<reference evidence="1 2" key="2">
    <citation type="journal article" date="2009" name="PLoS ONE">
        <title>An integrated genetic and cytogenetic map of the cucumber genome.</title>
        <authorList>
            <person name="Ren Y."/>
            <person name="Zhang Z."/>
            <person name="Liu J."/>
            <person name="Staub J.E."/>
            <person name="Han Y."/>
            <person name="Cheng Z."/>
            <person name="Li X."/>
            <person name="Lu J."/>
            <person name="Miao H."/>
            <person name="Kang H."/>
            <person name="Xie B."/>
            <person name="Gu X."/>
            <person name="Wang X."/>
            <person name="Du Y."/>
            <person name="Jin W."/>
            <person name="Huang S."/>
        </authorList>
    </citation>
    <scope>NUCLEOTIDE SEQUENCE [LARGE SCALE GENOMIC DNA]</scope>
    <source>
        <strain evidence="2">cv. 9930</strain>
    </source>
</reference>
<dbReference type="Gramene" id="KGN43261">
    <property type="protein sequence ID" value="KGN43261"/>
    <property type="gene ID" value="Csa_7G014470"/>
</dbReference>
<dbReference type="Proteomes" id="UP000029981">
    <property type="component" value="Chromosome 7"/>
</dbReference>
<dbReference type="EMBL" id="CM002928">
    <property type="protein sequence ID" value="KGN43261.1"/>
    <property type="molecule type" value="Genomic_DNA"/>
</dbReference>
<proteinExistence type="predicted"/>
<protein>
    <submittedName>
        <fullName evidence="1">Uncharacterized protein</fullName>
    </submittedName>
</protein>
<keyword evidence="2" id="KW-1185">Reference proteome</keyword>
<dbReference type="AlphaFoldDB" id="A0A0A0K5Z7"/>
<evidence type="ECO:0000313" key="1">
    <source>
        <dbReference type="EMBL" id="KGN43261.1"/>
    </source>
</evidence>